<evidence type="ECO:0000256" key="2">
    <source>
        <dbReference type="ARBA" id="ARBA00010371"/>
    </source>
</evidence>
<feature type="domain" description="Enoyl reductase (ER)" evidence="13">
    <location>
        <begin position="49"/>
        <end position="400"/>
    </location>
</feature>
<dbReference type="Gene3D" id="3.40.50.720">
    <property type="entry name" value="NAD(P)-binding Rossmann-like Domain"/>
    <property type="match status" value="1"/>
</dbReference>
<keyword evidence="15" id="KW-1185">Reference proteome</keyword>
<evidence type="ECO:0000256" key="8">
    <source>
        <dbReference type="ARBA" id="ARBA00023098"/>
    </source>
</evidence>
<gene>
    <name evidence="14" type="ORF">POCULU_LOCUS1164</name>
</gene>
<comment type="catalytic activity">
    <reaction evidence="12">
        <text>a 2,3-saturated acyl-[ACP] + NADP(+) = a (2E)-enoyl-[ACP] + NADPH + H(+)</text>
        <dbReference type="Rhea" id="RHEA:22564"/>
        <dbReference type="Rhea" id="RHEA-COMP:9925"/>
        <dbReference type="Rhea" id="RHEA-COMP:9926"/>
        <dbReference type="ChEBI" id="CHEBI:15378"/>
        <dbReference type="ChEBI" id="CHEBI:57783"/>
        <dbReference type="ChEBI" id="CHEBI:58349"/>
        <dbReference type="ChEBI" id="CHEBI:78784"/>
        <dbReference type="ChEBI" id="CHEBI:78785"/>
        <dbReference type="EC" id="1.3.1.104"/>
    </reaction>
</comment>
<comment type="caution">
    <text evidence="14">The sequence shown here is derived from an EMBL/GenBank/DDBJ whole genome shotgun (WGS) entry which is preliminary data.</text>
</comment>
<dbReference type="EMBL" id="CAJVPJ010000080">
    <property type="protein sequence ID" value="CAG8473569.1"/>
    <property type="molecule type" value="Genomic_DNA"/>
</dbReference>
<dbReference type="InterPro" id="IPR020843">
    <property type="entry name" value="ER"/>
</dbReference>
<dbReference type="SUPFAM" id="SSF50129">
    <property type="entry name" value="GroES-like"/>
    <property type="match status" value="1"/>
</dbReference>
<dbReference type="GO" id="GO:0141148">
    <property type="term" value="F:enoyl-[acyl-carrier-protein] reductase (NADPH) activity"/>
    <property type="evidence" value="ECO:0007669"/>
    <property type="project" value="UniProtKB-EC"/>
</dbReference>
<dbReference type="InterPro" id="IPR011032">
    <property type="entry name" value="GroES-like_sf"/>
</dbReference>
<dbReference type="InterPro" id="IPR036291">
    <property type="entry name" value="NAD(P)-bd_dom_sf"/>
</dbReference>
<evidence type="ECO:0000256" key="10">
    <source>
        <dbReference type="ARBA" id="ARBA00023160"/>
    </source>
</evidence>
<dbReference type="Gene3D" id="3.90.180.10">
    <property type="entry name" value="Medium-chain alcohol dehydrogenases, catalytic domain"/>
    <property type="match status" value="1"/>
</dbReference>
<dbReference type="GO" id="GO:0005739">
    <property type="term" value="C:mitochondrion"/>
    <property type="evidence" value="ECO:0007669"/>
    <property type="project" value="UniProtKB-SubCell"/>
</dbReference>
<dbReference type="Pfam" id="PF08240">
    <property type="entry name" value="ADH_N"/>
    <property type="match status" value="1"/>
</dbReference>
<dbReference type="InterPro" id="IPR013149">
    <property type="entry name" value="ADH-like_C"/>
</dbReference>
<sequence>MQHIARNFITRGISQNALLISALGVRSLSTAASSSPVSRAIVYSANGPASSVLKVVSYKLAPLTPKTVYLKFLAAPINPSDINTIEGSYPIQVKLRNLEKEGAEEEQHDKVKYVKKGRITEENGLVAVCGNEGVAEVIEVGSEVKNIKKGEWVIMRRSGFGTWRTYAAAFADDLIPIDCTSISPIVASTISVNPCTAYRMLKDFVKLKEGDCIVQNGANSAVGQMVIQLAKFWGLTSINIVRERSNYNEVVQHLRSLGATYVIPDTMLTTPSSLSQFVSSLPPSTNAVLGLNCVSGPIATHMCKLLSPSATVVTYGAMSLQPIRLAASLLIFKDFRFVGFWMTRWYKEMEAKGGNDRKEMLEELLDMFRTGKINVPQYDVVKWGQEESEEEALNTVSNILKKRTKMNAKKQIFSMV</sequence>
<evidence type="ECO:0000313" key="15">
    <source>
        <dbReference type="Proteomes" id="UP000789572"/>
    </source>
</evidence>
<keyword evidence="6" id="KW-0809">Transit peptide</keyword>
<dbReference type="Pfam" id="PF00107">
    <property type="entry name" value="ADH_zinc_N"/>
    <property type="match status" value="1"/>
</dbReference>
<dbReference type="InterPro" id="IPR013154">
    <property type="entry name" value="ADH-like_N"/>
</dbReference>
<keyword evidence="10" id="KW-0275">Fatty acid biosynthesis</keyword>
<dbReference type="EC" id="1.3.1.104" evidence="11"/>
<evidence type="ECO:0000256" key="12">
    <source>
        <dbReference type="ARBA" id="ARBA00048843"/>
    </source>
</evidence>
<evidence type="ECO:0000256" key="7">
    <source>
        <dbReference type="ARBA" id="ARBA00023002"/>
    </source>
</evidence>
<organism evidence="14 15">
    <name type="scientific">Paraglomus occultum</name>
    <dbReference type="NCBI Taxonomy" id="144539"/>
    <lineage>
        <taxon>Eukaryota</taxon>
        <taxon>Fungi</taxon>
        <taxon>Fungi incertae sedis</taxon>
        <taxon>Mucoromycota</taxon>
        <taxon>Glomeromycotina</taxon>
        <taxon>Glomeromycetes</taxon>
        <taxon>Paraglomerales</taxon>
        <taxon>Paraglomeraceae</taxon>
        <taxon>Paraglomus</taxon>
    </lineage>
</organism>
<evidence type="ECO:0000313" key="14">
    <source>
        <dbReference type="EMBL" id="CAG8473569.1"/>
    </source>
</evidence>
<keyword evidence="5" id="KW-0521">NADP</keyword>
<name>A0A9N8W675_9GLOM</name>
<evidence type="ECO:0000259" key="13">
    <source>
        <dbReference type="SMART" id="SM00829"/>
    </source>
</evidence>
<dbReference type="FunFam" id="3.40.50.720:FF:000112">
    <property type="entry name" value="Enoyl-[acyl-carrier-protein] reductase 1, mitochondrial"/>
    <property type="match status" value="1"/>
</dbReference>
<evidence type="ECO:0000256" key="1">
    <source>
        <dbReference type="ARBA" id="ARBA00004173"/>
    </source>
</evidence>
<comment type="similarity">
    <text evidence="2">Belongs to the zinc-containing alcohol dehydrogenase family. Quinone oxidoreductase subfamily.</text>
</comment>
<evidence type="ECO:0000256" key="4">
    <source>
        <dbReference type="ARBA" id="ARBA00022832"/>
    </source>
</evidence>
<dbReference type="PANTHER" id="PTHR43981">
    <property type="entry name" value="ENOYL-[ACYL-CARRIER-PROTEIN] REDUCTASE, MITOCHONDRIAL"/>
    <property type="match status" value="1"/>
</dbReference>
<dbReference type="Proteomes" id="UP000789572">
    <property type="component" value="Unassembled WGS sequence"/>
</dbReference>
<dbReference type="InterPro" id="IPR051034">
    <property type="entry name" value="Mito_Enoyl-ACP_Reductase"/>
</dbReference>
<protein>
    <recommendedName>
        <fullName evidence="11">enoyl-[acyl-carrier-protein] reductase</fullName>
        <ecNumber evidence="11">1.3.1.104</ecNumber>
    </recommendedName>
</protein>
<accession>A0A9N8W675</accession>
<keyword evidence="3" id="KW-0444">Lipid biosynthesis</keyword>
<keyword evidence="4" id="KW-0276">Fatty acid metabolism</keyword>
<keyword evidence="7" id="KW-0560">Oxidoreductase</keyword>
<evidence type="ECO:0000256" key="11">
    <source>
        <dbReference type="ARBA" id="ARBA00038963"/>
    </source>
</evidence>
<evidence type="ECO:0000256" key="5">
    <source>
        <dbReference type="ARBA" id="ARBA00022857"/>
    </source>
</evidence>
<keyword evidence="8" id="KW-0443">Lipid metabolism</keyword>
<dbReference type="GO" id="GO:0006633">
    <property type="term" value="P:fatty acid biosynthetic process"/>
    <property type="evidence" value="ECO:0007669"/>
    <property type="project" value="UniProtKB-KW"/>
</dbReference>
<comment type="subcellular location">
    <subcellularLocation>
        <location evidence="1">Mitochondrion</location>
    </subcellularLocation>
</comment>
<reference evidence="14" key="1">
    <citation type="submission" date="2021-06" db="EMBL/GenBank/DDBJ databases">
        <authorList>
            <person name="Kallberg Y."/>
            <person name="Tangrot J."/>
            <person name="Rosling A."/>
        </authorList>
    </citation>
    <scope>NUCLEOTIDE SEQUENCE</scope>
    <source>
        <strain evidence="14">IA702</strain>
    </source>
</reference>
<dbReference type="SMART" id="SM00829">
    <property type="entry name" value="PKS_ER"/>
    <property type="match status" value="1"/>
</dbReference>
<dbReference type="SUPFAM" id="SSF51735">
    <property type="entry name" value="NAD(P)-binding Rossmann-fold domains"/>
    <property type="match status" value="1"/>
</dbReference>
<dbReference type="OrthoDB" id="7482721at2759"/>
<dbReference type="AlphaFoldDB" id="A0A9N8W675"/>
<dbReference type="CDD" id="cd08290">
    <property type="entry name" value="ETR"/>
    <property type="match status" value="1"/>
</dbReference>
<dbReference type="PANTHER" id="PTHR43981:SF2">
    <property type="entry name" value="ENOYL-[ACYL-CARRIER-PROTEIN] REDUCTASE, MITOCHONDRIAL"/>
    <property type="match status" value="1"/>
</dbReference>
<evidence type="ECO:0000256" key="9">
    <source>
        <dbReference type="ARBA" id="ARBA00023128"/>
    </source>
</evidence>
<proteinExistence type="inferred from homology"/>
<evidence type="ECO:0000256" key="6">
    <source>
        <dbReference type="ARBA" id="ARBA00022946"/>
    </source>
</evidence>
<keyword evidence="9" id="KW-0496">Mitochondrion</keyword>
<evidence type="ECO:0000256" key="3">
    <source>
        <dbReference type="ARBA" id="ARBA00022516"/>
    </source>
</evidence>